<dbReference type="AlphaFoldDB" id="B0C3R1"/>
<dbReference type="KEGG" id="amr:AM1_6066"/>
<dbReference type="HOGENOM" id="CLU_3210994_0_0_3"/>
<reference evidence="2 3" key="1">
    <citation type="journal article" date="2008" name="Proc. Natl. Acad. Sci. U.S.A.">
        <title>Niche adaptation and genome expansion in the chlorophyll d-producing cyanobacterium Acaryochloris marina.</title>
        <authorList>
            <person name="Swingley W.D."/>
            <person name="Chen M."/>
            <person name="Cheung P.C."/>
            <person name="Conrad A.L."/>
            <person name="Dejesa L.C."/>
            <person name="Hao J."/>
            <person name="Honchak B.M."/>
            <person name="Karbach L.E."/>
            <person name="Kurdoglu A."/>
            <person name="Lahiri S."/>
            <person name="Mastrian S.D."/>
            <person name="Miyashita H."/>
            <person name="Page L."/>
            <person name="Ramakrishna P."/>
            <person name="Satoh S."/>
            <person name="Sattley W.M."/>
            <person name="Shimada Y."/>
            <person name="Taylor H.L."/>
            <person name="Tomo T."/>
            <person name="Tsuchiya T."/>
            <person name="Wang Z.T."/>
            <person name="Raymond J."/>
            <person name="Mimuro M."/>
            <person name="Blankenship R.E."/>
            <person name="Touchman J.W."/>
        </authorList>
    </citation>
    <scope>NUCLEOTIDE SEQUENCE [LARGE SCALE GENOMIC DNA]</scope>
    <source>
        <strain evidence="3">MBIC 11017</strain>
    </source>
</reference>
<accession>B0C3R1</accession>
<evidence type="ECO:0000313" key="3">
    <source>
        <dbReference type="Proteomes" id="UP000000268"/>
    </source>
</evidence>
<protein>
    <submittedName>
        <fullName evidence="2">Uncharacterized protein</fullName>
    </submittedName>
</protein>
<dbReference type="EMBL" id="CP000828">
    <property type="protein sequence ID" value="ABW30998.1"/>
    <property type="molecule type" value="Genomic_DNA"/>
</dbReference>
<name>B0C3R1_ACAM1</name>
<dbReference type="Proteomes" id="UP000000268">
    <property type="component" value="Chromosome"/>
</dbReference>
<sequence>MPDSRHRWSSQVNGHKNQSRLGLESSTTLAFPWFLSEKRFVKEQ</sequence>
<keyword evidence="3" id="KW-1185">Reference proteome</keyword>
<evidence type="ECO:0000256" key="1">
    <source>
        <dbReference type="SAM" id="MobiDB-lite"/>
    </source>
</evidence>
<feature type="region of interest" description="Disordered" evidence="1">
    <location>
        <begin position="1"/>
        <end position="23"/>
    </location>
</feature>
<organism evidence="2 3">
    <name type="scientific">Acaryochloris marina (strain MBIC 11017)</name>
    <dbReference type="NCBI Taxonomy" id="329726"/>
    <lineage>
        <taxon>Bacteria</taxon>
        <taxon>Bacillati</taxon>
        <taxon>Cyanobacteriota</taxon>
        <taxon>Cyanophyceae</taxon>
        <taxon>Acaryochloridales</taxon>
        <taxon>Acaryochloridaceae</taxon>
        <taxon>Acaryochloris</taxon>
    </lineage>
</organism>
<gene>
    <name evidence="2" type="ordered locus">AM1_6066</name>
</gene>
<feature type="compositionally biased region" description="Polar residues" evidence="1">
    <location>
        <begin position="9"/>
        <end position="23"/>
    </location>
</feature>
<proteinExistence type="predicted"/>
<evidence type="ECO:0000313" key="2">
    <source>
        <dbReference type="EMBL" id="ABW30998.1"/>
    </source>
</evidence>